<dbReference type="Pfam" id="PF09587">
    <property type="entry name" value="PGA_cap"/>
    <property type="match status" value="1"/>
</dbReference>
<dbReference type="RefSeq" id="WP_014808621.1">
    <property type="nucleotide sequence ID" value="NC_018025.1"/>
</dbReference>
<dbReference type="KEGG" id="dti:Desti_0740"/>
<dbReference type="STRING" id="706587.Desti_0740"/>
<reference evidence="4" key="1">
    <citation type="submission" date="2012-06" db="EMBL/GenBank/DDBJ databases">
        <title>Complete sequence of chromosome of Desulfomonile tiedjei DSM 6799.</title>
        <authorList>
            <person name="Lucas S."/>
            <person name="Copeland A."/>
            <person name="Lapidus A."/>
            <person name="Glavina del Rio T."/>
            <person name="Dalin E."/>
            <person name="Tice H."/>
            <person name="Bruce D."/>
            <person name="Goodwin L."/>
            <person name="Pitluck S."/>
            <person name="Peters L."/>
            <person name="Ovchinnikova G."/>
            <person name="Zeytun A."/>
            <person name="Lu M."/>
            <person name="Kyrpides N."/>
            <person name="Mavromatis K."/>
            <person name="Ivanova N."/>
            <person name="Brettin T."/>
            <person name="Detter J.C."/>
            <person name="Han C."/>
            <person name="Larimer F."/>
            <person name="Land M."/>
            <person name="Hauser L."/>
            <person name="Markowitz V."/>
            <person name="Cheng J.-F."/>
            <person name="Hugenholtz P."/>
            <person name="Woyke T."/>
            <person name="Wu D."/>
            <person name="Spring S."/>
            <person name="Schroeder M."/>
            <person name="Brambilla E."/>
            <person name="Klenk H.-P."/>
            <person name="Eisen J.A."/>
        </authorList>
    </citation>
    <scope>NUCLEOTIDE SEQUENCE [LARGE SCALE GENOMIC DNA]</scope>
    <source>
        <strain evidence="4">ATCC 49306 / DSM 6799 / DCB-1</strain>
    </source>
</reference>
<dbReference type="PANTHER" id="PTHR33393">
    <property type="entry name" value="POLYGLUTAMINE SYNTHESIS ACCESSORY PROTEIN RV0574C-RELATED"/>
    <property type="match status" value="1"/>
</dbReference>
<keyword evidence="4" id="KW-1185">Reference proteome</keyword>
<protein>
    <submittedName>
        <fullName evidence="3">Putative enzyme of poly-gamma-glutamate biosynthesis (Capsule formation)</fullName>
    </submittedName>
</protein>
<dbReference type="PATRIC" id="fig|706587.4.peg.837"/>
<dbReference type="Gene3D" id="3.60.21.10">
    <property type="match status" value="1"/>
</dbReference>
<dbReference type="eggNOG" id="COG2843">
    <property type="taxonomic scope" value="Bacteria"/>
</dbReference>
<dbReference type="HOGENOM" id="CLU_038823_3_0_7"/>
<evidence type="ECO:0000256" key="1">
    <source>
        <dbReference type="ARBA" id="ARBA00005662"/>
    </source>
</evidence>
<dbReference type="PANTHER" id="PTHR33393:SF11">
    <property type="entry name" value="POLYGLUTAMINE SYNTHESIS ACCESSORY PROTEIN RV0574C-RELATED"/>
    <property type="match status" value="1"/>
</dbReference>
<dbReference type="AlphaFoldDB" id="I4C1M4"/>
<evidence type="ECO:0000313" key="3">
    <source>
        <dbReference type="EMBL" id="AFM23465.1"/>
    </source>
</evidence>
<organism evidence="3 4">
    <name type="scientific">Desulfomonile tiedjei (strain ATCC 49306 / DSM 6799 / DCB-1)</name>
    <dbReference type="NCBI Taxonomy" id="706587"/>
    <lineage>
        <taxon>Bacteria</taxon>
        <taxon>Pseudomonadati</taxon>
        <taxon>Thermodesulfobacteriota</taxon>
        <taxon>Desulfomonilia</taxon>
        <taxon>Desulfomonilales</taxon>
        <taxon>Desulfomonilaceae</taxon>
        <taxon>Desulfomonile</taxon>
    </lineage>
</organism>
<dbReference type="CDD" id="cd07381">
    <property type="entry name" value="MPP_CapA"/>
    <property type="match status" value="1"/>
</dbReference>
<dbReference type="Proteomes" id="UP000006055">
    <property type="component" value="Chromosome"/>
</dbReference>
<dbReference type="SUPFAM" id="SSF56300">
    <property type="entry name" value="Metallo-dependent phosphatases"/>
    <property type="match status" value="1"/>
</dbReference>
<dbReference type="InterPro" id="IPR029052">
    <property type="entry name" value="Metallo-depent_PP-like"/>
</dbReference>
<dbReference type="InterPro" id="IPR019079">
    <property type="entry name" value="Capsule_synth_CapA"/>
</dbReference>
<proteinExistence type="inferred from homology"/>
<dbReference type="OrthoDB" id="5405713at2"/>
<accession>I4C1M4</accession>
<sequence length="387" mass="42981">MAEARSSDQSLETSLITIFLAGDVMTGRGIDQVMPHPSDPTLYEPYIRDASAYVHLGEQANGPIPKPISHSYIWGDALGELKRMSPHVRIINLETSVTTSDDYWEGKGINYRMHPENVPCITEAEIDLCVLANNHTLDWGYSGLIETLETLKNAKVKTVGAGRNREEAEAPAILEVGKEARVVVFAFGFPTSGIPLDWVAEEDSPGVNLFHDLSDQTVCYLEGKVREAKRRGDLVIASIHWGGNWGYGIHPEEIEFAHNLIDRAGIDIIHGHSSHHVKGIEVYKGKPILYGCGDFLDDYEGISGYEEFRDDLGLMFFVTMDAGSGRLVGMQMIPTQIRNFKINRASRSDALWLRDTLNREGGPFGTLADLDADNILNLQWDETARNP</sequence>
<dbReference type="SMART" id="SM00854">
    <property type="entry name" value="PGA_cap"/>
    <property type="match status" value="1"/>
</dbReference>
<evidence type="ECO:0000259" key="2">
    <source>
        <dbReference type="SMART" id="SM00854"/>
    </source>
</evidence>
<name>I4C1M4_DESTA</name>
<feature type="domain" description="Capsule synthesis protein CapA" evidence="2">
    <location>
        <begin position="17"/>
        <end position="299"/>
    </location>
</feature>
<gene>
    <name evidence="3" type="ordered locus">Desti_0740</name>
</gene>
<evidence type="ECO:0000313" key="4">
    <source>
        <dbReference type="Proteomes" id="UP000006055"/>
    </source>
</evidence>
<comment type="similarity">
    <text evidence="1">Belongs to the CapA family.</text>
</comment>
<dbReference type="EMBL" id="CP003360">
    <property type="protein sequence ID" value="AFM23465.1"/>
    <property type="molecule type" value="Genomic_DNA"/>
</dbReference>
<dbReference type="InterPro" id="IPR052169">
    <property type="entry name" value="CW_Biosynth-Accessory"/>
</dbReference>